<dbReference type="PROSITE" id="PS51707">
    <property type="entry name" value="CYTH"/>
    <property type="match status" value="1"/>
</dbReference>
<dbReference type="NCBIfam" id="TIGR00318">
    <property type="entry name" value="cyaB"/>
    <property type="match status" value="1"/>
</dbReference>
<dbReference type="EMBL" id="MFUW01000011">
    <property type="protein sequence ID" value="OGI90470.1"/>
    <property type="molecule type" value="Genomic_DNA"/>
</dbReference>
<dbReference type="SUPFAM" id="SSF55154">
    <property type="entry name" value="CYTH-like phosphatases"/>
    <property type="match status" value="1"/>
</dbReference>
<dbReference type="InterPro" id="IPR033469">
    <property type="entry name" value="CYTH-like_dom_sf"/>
</dbReference>
<proteinExistence type="predicted"/>
<dbReference type="Proteomes" id="UP000176814">
    <property type="component" value="Unassembled WGS sequence"/>
</dbReference>
<dbReference type="Gene3D" id="2.40.320.10">
    <property type="entry name" value="Hypothetical Protein Pfu-838710-001"/>
    <property type="match status" value="1"/>
</dbReference>
<accession>A0A1F6X8E6</accession>
<dbReference type="PANTHER" id="PTHR21028">
    <property type="entry name" value="SI:CH211-156B7.4"/>
    <property type="match status" value="1"/>
</dbReference>
<dbReference type="InterPro" id="IPR023577">
    <property type="entry name" value="CYTH_domain"/>
</dbReference>
<dbReference type="CDD" id="cd07890">
    <property type="entry name" value="CYTH-like_AC_IV-like"/>
    <property type="match status" value="1"/>
</dbReference>
<name>A0A1F6X8E6_9BACT</name>
<sequence length="194" mass="22874">MNEIEVKAKLKDKDAVMNRFKEMGLEIHASKHQKDTVFFPNNAADTSRHELNKNYLRIREQKTGVEKKVLFTLKQSRHNQLDSIEHEVEIKEEDILKMFAIFELLGFYQAVIVEKERITAKMGDIEVCIDDVVGLGSFIELEKFSEDEKSEEITGELYSIFDSWGIKKEDYVYVGYDTLMEQIKKHDFNNRRNW</sequence>
<gene>
    <name evidence="2" type="ORF">A2911_00705</name>
</gene>
<evidence type="ECO:0000313" key="2">
    <source>
        <dbReference type="EMBL" id="OGI90470.1"/>
    </source>
</evidence>
<dbReference type="SMART" id="SM01118">
    <property type="entry name" value="CYTH"/>
    <property type="match status" value="1"/>
</dbReference>
<reference evidence="2 3" key="1">
    <citation type="journal article" date="2016" name="Nat. Commun.">
        <title>Thousands of microbial genomes shed light on interconnected biogeochemical processes in an aquifer system.</title>
        <authorList>
            <person name="Anantharaman K."/>
            <person name="Brown C.T."/>
            <person name="Hug L.A."/>
            <person name="Sharon I."/>
            <person name="Castelle C.J."/>
            <person name="Probst A.J."/>
            <person name="Thomas B.C."/>
            <person name="Singh A."/>
            <person name="Wilkins M.J."/>
            <person name="Karaoz U."/>
            <person name="Brodie E.L."/>
            <person name="Williams K.H."/>
            <person name="Hubbard S.S."/>
            <person name="Banfield J.F."/>
        </authorList>
    </citation>
    <scope>NUCLEOTIDE SEQUENCE [LARGE SCALE GENOMIC DNA]</scope>
</reference>
<dbReference type="Pfam" id="PF01928">
    <property type="entry name" value="CYTH"/>
    <property type="match status" value="1"/>
</dbReference>
<feature type="domain" description="CYTH" evidence="1">
    <location>
        <begin position="1"/>
        <end position="182"/>
    </location>
</feature>
<dbReference type="PANTHER" id="PTHR21028:SF2">
    <property type="entry name" value="CYTH DOMAIN-CONTAINING PROTEIN"/>
    <property type="match status" value="1"/>
</dbReference>
<comment type="caution">
    <text evidence="2">The sequence shown here is derived from an EMBL/GenBank/DDBJ whole genome shotgun (WGS) entry which is preliminary data.</text>
</comment>
<dbReference type="AlphaFoldDB" id="A0A1F6X8E6"/>
<dbReference type="InterPro" id="IPR008173">
    <property type="entry name" value="Adenylyl_cyclase_CyaB"/>
</dbReference>
<evidence type="ECO:0000259" key="1">
    <source>
        <dbReference type="PROSITE" id="PS51707"/>
    </source>
</evidence>
<evidence type="ECO:0000313" key="3">
    <source>
        <dbReference type="Proteomes" id="UP000176814"/>
    </source>
</evidence>
<organism evidence="2 3">
    <name type="scientific">Candidatus Nomurabacteria bacterium RIFCSPLOWO2_01_FULL_40_15</name>
    <dbReference type="NCBI Taxonomy" id="1801772"/>
    <lineage>
        <taxon>Bacteria</taxon>
        <taxon>Candidatus Nomuraibacteriota</taxon>
    </lineage>
</organism>
<protein>
    <recommendedName>
        <fullName evidence="1">CYTH domain-containing protein</fullName>
    </recommendedName>
</protein>